<reference evidence="1" key="1">
    <citation type="submission" date="2022-11" db="EMBL/GenBank/DDBJ databases">
        <title>Chromosomal genome sequence assembly and mating type (MAT) locus characterization of the leprose asexual lichenized fungus Lepraria neglecta (Nyl.) Erichsen.</title>
        <authorList>
            <person name="Allen J.L."/>
            <person name="Pfeffer B."/>
        </authorList>
    </citation>
    <scope>NUCLEOTIDE SEQUENCE</scope>
    <source>
        <strain evidence="1">Allen 5258</strain>
    </source>
</reference>
<accession>A0AAD9ZEL9</accession>
<dbReference type="EMBL" id="JASNWA010000004">
    <property type="protein sequence ID" value="KAK3177108.1"/>
    <property type="molecule type" value="Genomic_DNA"/>
</dbReference>
<gene>
    <name evidence="1" type="ORF">OEA41_008436</name>
</gene>
<dbReference type="Proteomes" id="UP001276659">
    <property type="component" value="Unassembled WGS sequence"/>
</dbReference>
<proteinExistence type="predicted"/>
<dbReference type="AlphaFoldDB" id="A0AAD9ZEL9"/>
<organism evidence="1 2">
    <name type="scientific">Lepraria neglecta</name>
    <dbReference type="NCBI Taxonomy" id="209136"/>
    <lineage>
        <taxon>Eukaryota</taxon>
        <taxon>Fungi</taxon>
        <taxon>Dikarya</taxon>
        <taxon>Ascomycota</taxon>
        <taxon>Pezizomycotina</taxon>
        <taxon>Lecanoromycetes</taxon>
        <taxon>OSLEUM clade</taxon>
        <taxon>Lecanoromycetidae</taxon>
        <taxon>Lecanorales</taxon>
        <taxon>Lecanorineae</taxon>
        <taxon>Stereocaulaceae</taxon>
        <taxon>Lepraria</taxon>
    </lineage>
</organism>
<evidence type="ECO:0000313" key="1">
    <source>
        <dbReference type="EMBL" id="KAK3177108.1"/>
    </source>
</evidence>
<comment type="caution">
    <text evidence="1">The sequence shown here is derived from an EMBL/GenBank/DDBJ whole genome shotgun (WGS) entry which is preliminary data.</text>
</comment>
<sequence>MHHVAITQHTSHQLAEIIDESADRQDTSMLKWLLDQSDAQKTFGAVQFVANKGAKVMSIAADETQYNAIEAAKNYPQIQQWLRDFYQDANSAVDA</sequence>
<keyword evidence="2" id="KW-1185">Reference proteome</keyword>
<name>A0AAD9ZEL9_9LECA</name>
<evidence type="ECO:0000313" key="2">
    <source>
        <dbReference type="Proteomes" id="UP001276659"/>
    </source>
</evidence>
<protein>
    <submittedName>
        <fullName evidence="1">Uncharacterized protein</fullName>
    </submittedName>
</protein>